<dbReference type="GO" id="GO:0016787">
    <property type="term" value="F:hydrolase activity"/>
    <property type="evidence" value="ECO:0007669"/>
    <property type="project" value="UniProtKB-KW"/>
</dbReference>
<evidence type="ECO:0000313" key="2">
    <source>
        <dbReference type="EMBL" id="MBD3940849.1"/>
    </source>
</evidence>
<comment type="caution">
    <text evidence="2">The sequence shown here is derived from an EMBL/GenBank/DDBJ whole genome shotgun (WGS) entry which is preliminary data.</text>
</comment>
<keyword evidence="3" id="KW-1185">Reference proteome</keyword>
<evidence type="ECO:0000313" key="3">
    <source>
        <dbReference type="Proteomes" id="UP000598426"/>
    </source>
</evidence>
<dbReference type="Pfam" id="PF12697">
    <property type="entry name" value="Abhydrolase_6"/>
    <property type="match status" value="1"/>
</dbReference>
<dbReference type="InterPro" id="IPR029058">
    <property type="entry name" value="AB_hydrolase_fold"/>
</dbReference>
<protein>
    <submittedName>
        <fullName evidence="2">Alpha/beta hydrolase</fullName>
    </submittedName>
</protein>
<dbReference type="Gene3D" id="3.40.50.1820">
    <property type="entry name" value="alpha/beta hydrolase"/>
    <property type="match status" value="1"/>
</dbReference>
<feature type="domain" description="AB hydrolase-1" evidence="1">
    <location>
        <begin position="3"/>
        <end position="229"/>
    </location>
</feature>
<dbReference type="InterPro" id="IPR052897">
    <property type="entry name" value="Sec-Metab_Biosynth_Hydrolase"/>
</dbReference>
<reference evidence="2 3" key="1">
    <citation type="submission" date="2020-09" db="EMBL/GenBank/DDBJ databases">
        <title>Isolation and identification of active actinomycetes.</title>
        <authorList>
            <person name="Li X."/>
        </authorList>
    </citation>
    <scope>NUCLEOTIDE SEQUENCE [LARGE SCALE GENOMIC DNA]</scope>
    <source>
        <strain evidence="2 3">NEAU-LLC</strain>
    </source>
</reference>
<dbReference type="EMBL" id="JACXZS010000002">
    <property type="protein sequence ID" value="MBD3940849.1"/>
    <property type="molecule type" value="Genomic_DNA"/>
</dbReference>
<dbReference type="PANTHER" id="PTHR37017">
    <property type="entry name" value="AB HYDROLASE-1 DOMAIN-CONTAINING PROTEIN-RELATED"/>
    <property type="match status" value="1"/>
</dbReference>
<gene>
    <name evidence="2" type="ORF">IF188_03920</name>
</gene>
<organism evidence="2 3">
    <name type="scientific">Microbacterium helvum</name>
    <dbReference type="NCBI Taxonomy" id="2773713"/>
    <lineage>
        <taxon>Bacteria</taxon>
        <taxon>Bacillati</taxon>
        <taxon>Actinomycetota</taxon>
        <taxon>Actinomycetes</taxon>
        <taxon>Micrococcales</taxon>
        <taxon>Microbacteriaceae</taxon>
        <taxon>Microbacterium</taxon>
    </lineage>
</organism>
<sequence>MHIILVPGLWLDASSWGDVSPALEAAGHRTRPLTMPGVGAIASESAGIGMADWVAAVAAEIDALDGQIVLVGHSGGGNVAYGAVDARPDRVTHLVLLDTWPPGEGGTISEFPIVDGVVPFPGWDFFDESDVADLDPQTRADAAARAKSVPEQIPTDPIRLMDERRRAVPVTIITGTVPAAQIREIIAAPPAWAAELAALQQVDIIELGEPGDATGHWPQFSRPGAVAEAILQAIG</sequence>
<name>A0ABR8NJK2_9MICO</name>
<dbReference type="RefSeq" id="WP_191170487.1">
    <property type="nucleotide sequence ID" value="NZ_JACXZS010000002.1"/>
</dbReference>
<keyword evidence="2" id="KW-0378">Hydrolase</keyword>
<accession>A0ABR8NJK2</accession>
<dbReference type="Proteomes" id="UP000598426">
    <property type="component" value="Unassembled WGS sequence"/>
</dbReference>
<evidence type="ECO:0000259" key="1">
    <source>
        <dbReference type="Pfam" id="PF12697"/>
    </source>
</evidence>
<dbReference type="SUPFAM" id="SSF53474">
    <property type="entry name" value="alpha/beta-Hydrolases"/>
    <property type="match status" value="1"/>
</dbReference>
<dbReference type="PANTHER" id="PTHR37017:SF11">
    <property type="entry name" value="ESTERASE_LIPASE_THIOESTERASE DOMAIN-CONTAINING PROTEIN"/>
    <property type="match status" value="1"/>
</dbReference>
<proteinExistence type="predicted"/>
<dbReference type="InterPro" id="IPR000073">
    <property type="entry name" value="AB_hydrolase_1"/>
</dbReference>